<protein>
    <submittedName>
        <fullName evidence="1">Preprotein translocase subunit SecD</fullName>
    </submittedName>
</protein>
<dbReference type="EMBL" id="BGKA01000128">
    <property type="protein sequence ID" value="GBH17908.1"/>
    <property type="molecule type" value="Genomic_DNA"/>
</dbReference>
<sequence>MAIQKNKKHGVEHGDFDIQLNQCGKAVDGLSKVHRLGVEVHFFDFCVGSHHEVLAPEKNREHSIELQLPAWNVGFMRRLRLIKIAIDKVNLSEPLSRALQANSFRVLKPHIKDRVRLERLVVWIHEAVGSDHVARSERCELQQSTAISLFTKEHLVYCF</sequence>
<comment type="caution">
    <text evidence="1">The sequence shown here is derived from an EMBL/GenBank/DDBJ whole genome shotgun (WGS) entry which is preliminary data.</text>
</comment>
<organism evidence="1 2">
    <name type="scientific">Pseudomonas syringae pv. actinidiae</name>
    <dbReference type="NCBI Taxonomy" id="103796"/>
    <lineage>
        <taxon>Bacteria</taxon>
        <taxon>Pseudomonadati</taxon>
        <taxon>Pseudomonadota</taxon>
        <taxon>Gammaproteobacteria</taxon>
        <taxon>Pseudomonadales</taxon>
        <taxon>Pseudomonadaceae</taxon>
        <taxon>Pseudomonas</taxon>
        <taxon>Pseudomonas syringae</taxon>
    </lineage>
</organism>
<gene>
    <name evidence="1" type="ORF">KPSA3_03885</name>
</gene>
<dbReference type="Proteomes" id="UP000248291">
    <property type="component" value="Unassembled WGS sequence"/>
</dbReference>
<dbReference type="RefSeq" id="WP_230462031.1">
    <property type="nucleotide sequence ID" value="NZ_CP017007.1"/>
</dbReference>
<name>A0AAN4Q5T4_PSESF</name>
<evidence type="ECO:0000313" key="1">
    <source>
        <dbReference type="EMBL" id="GBH17908.1"/>
    </source>
</evidence>
<accession>A0AAN4Q5T4</accession>
<dbReference type="AlphaFoldDB" id="A0AAN4Q5T4"/>
<evidence type="ECO:0000313" key="2">
    <source>
        <dbReference type="Proteomes" id="UP000248291"/>
    </source>
</evidence>
<proteinExistence type="predicted"/>
<reference evidence="1 2" key="1">
    <citation type="submission" date="2018-04" db="EMBL/GenBank/DDBJ databases">
        <title>Draft genome sequence of Pseudomonas syringae pv. actinidiae biovar 3 strains isolated from kiwifruit in Kagawa prefecture.</title>
        <authorList>
            <person name="Tabuchi M."/>
            <person name="Saito M."/>
            <person name="Fujiwara S."/>
            <person name="Sasa N."/>
            <person name="Akimitsu K."/>
            <person name="Gomi K."/>
            <person name="Konishi-Sugita S."/>
            <person name="Hamano K."/>
            <person name="Kataoka I."/>
        </authorList>
    </citation>
    <scope>NUCLEOTIDE SEQUENCE [LARGE SCALE GENOMIC DNA]</scope>
    <source>
        <strain evidence="1 2">MAFF212211</strain>
    </source>
</reference>